<evidence type="ECO:0000256" key="2">
    <source>
        <dbReference type="SAM" id="MobiDB-lite"/>
    </source>
</evidence>
<dbReference type="InterPro" id="IPR042097">
    <property type="entry name" value="Aminopeptidase_N-like_N_sf"/>
</dbReference>
<reference evidence="5" key="2">
    <citation type="submission" date="2014-07" db="EMBL/GenBank/DDBJ databases">
        <authorList>
            <person name="Hull J."/>
        </authorList>
    </citation>
    <scope>NUCLEOTIDE SEQUENCE</scope>
</reference>
<proteinExistence type="inferred from homology"/>
<keyword evidence="5" id="KW-0031">Aminopeptidase</keyword>
<dbReference type="GO" id="GO:0008270">
    <property type="term" value="F:zinc ion binding"/>
    <property type="evidence" value="ECO:0007669"/>
    <property type="project" value="TreeGrafter"/>
</dbReference>
<keyword evidence="5" id="KW-0645">Protease</keyword>
<protein>
    <submittedName>
        <fullName evidence="5">Aminopeptidase N</fullName>
    </submittedName>
</protein>
<dbReference type="GO" id="GO:0042277">
    <property type="term" value="F:peptide binding"/>
    <property type="evidence" value="ECO:0007669"/>
    <property type="project" value="TreeGrafter"/>
</dbReference>
<dbReference type="GO" id="GO:0043171">
    <property type="term" value="P:peptide catabolic process"/>
    <property type="evidence" value="ECO:0007669"/>
    <property type="project" value="TreeGrafter"/>
</dbReference>
<dbReference type="PANTHER" id="PTHR11533">
    <property type="entry name" value="PROTEASE M1 ZINC METALLOPROTEASE"/>
    <property type="match status" value="1"/>
</dbReference>
<feature type="domain" description="Aminopeptidase N-like N-terminal" evidence="4">
    <location>
        <begin position="39"/>
        <end position="213"/>
    </location>
</feature>
<dbReference type="InterPro" id="IPR027268">
    <property type="entry name" value="Peptidase_M4/M1_CTD_sf"/>
</dbReference>
<evidence type="ECO:0000313" key="5">
    <source>
        <dbReference type="EMBL" id="JAG35845.1"/>
    </source>
</evidence>
<dbReference type="Pfam" id="PF11838">
    <property type="entry name" value="ERAP1_C"/>
    <property type="match status" value="1"/>
</dbReference>
<evidence type="ECO:0000313" key="7">
    <source>
        <dbReference type="EMBL" id="JAG43104.1"/>
    </source>
</evidence>
<dbReference type="SUPFAM" id="SSF55486">
    <property type="entry name" value="Metalloproteases ('zincins'), catalytic domain"/>
    <property type="match status" value="1"/>
</dbReference>
<dbReference type="EMBL" id="GBHO01007759">
    <property type="protein sequence ID" value="JAG35845.1"/>
    <property type="molecule type" value="Transcribed_RNA"/>
</dbReference>
<dbReference type="PANTHER" id="PTHR11533:SF294">
    <property type="entry name" value="THYROTROPIN-RELEASING HORMONE-DEGRADING ECTOENZYME"/>
    <property type="match status" value="1"/>
</dbReference>
<sequence>MIRPSSNNAVWIISQVTMTGLLLCGLSLLAAASAHSIAPSQYTIDLFIDPAKNTFSGSLTMDARIPIGGPTTFTLNNNGLDIATVSVVQGGSNIFSAMVTNATTQTTKISTSEGLTTGSQVVVTISYQGNVSSEPTGLYSFVDQGSTIYMTNLYPIHARKLFPCFDEPGIAVPIKLSVTVPTDLGKFISTSGEISPTQLPNGYKQYQVPATIPIAPYSLFFTLGAWDNNAYSVQYCNFYVPQSLSGLSNLIDNNFQYLMVGTSNILKLMELSVNPVNVFISPVLASNSYTGLNSVVLKKDVSVTDLDETTTAIEKSNLLQITYAFYRLFYGTIARPASWADNWLTRSIPIYLSYQSLNNIPVYESSDESLVTGLSEEVLRSSWSDDSLVPYSTSWLNTPQEIIAFVTSDAVNKGVYAIKSLESFVDPGMLQSSLLSYLIKSNGTTMETTDFMNFLNSTLQFKIPGSQTNPSSIRDILKPMVSETGYPLINVARNQETLSMLKSSFMALNSPKRNSYYETTNLKNVVNWLIPVSAVLWTNPTPQTPSIYFIDPGTSNVQVSLAGTFPVNGWALLNLEGKGMMRVNYDVVSWMLFRDNGMAFSPATRAKLVSDAFATAEAATADSSWITTLGFLTYLDNETELAPWQAALGGMRRMWSWIYETNNKTLTGSFVTYWEDRLMKVYNKLGTQGNNDGRNDPLRREVVAAMCDLGVTSCTTNLTSQYQNMVNQISKPSTDLFSVVVCNGLKGITTEQQWTSVYQLYVKSGKWYSQSLMNSHYGFLACPASSTPINTYLNIVLLKTQSMMFQADQVVPAVKAILDRPEHVDTVLSFFVQNQAALNITEDLQVEIVKEIGQRMSTANQVLMLQSLNNSTRALSPTLASAIVKAAAMGTKKAAWIAQVQDDVAKGLVGATPTIPPTGGTTATTTQPTGPTGPTGPTTSTTPAPSTTSKPGSASTFAVSAVTLVMAFCLVKITQ</sequence>
<dbReference type="EMBL" id="GBHO01007758">
    <property type="protein sequence ID" value="JAG35846.1"/>
    <property type="molecule type" value="Transcribed_RNA"/>
</dbReference>
<evidence type="ECO:0000259" key="3">
    <source>
        <dbReference type="Pfam" id="PF11838"/>
    </source>
</evidence>
<dbReference type="GO" id="GO:0016020">
    <property type="term" value="C:membrane"/>
    <property type="evidence" value="ECO:0007669"/>
    <property type="project" value="TreeGrafter"/>
</dbReference>
<dbReference type="Gene3D" id="1.25.50.20">
    <property type="match status" value="1"/>
</dbReference>
<dbReference type="Pfam" id="PF17900">
    <property type="entry name" value="Peptidase_M1_N"/>
    <property type="match status" value="1"/>
</dbReference>
<accession>A0A0A9Z207</accession>
<dbReference type="Gene3D" id="1.10.390.10">
    <property type="entry name" value="Neutral Protease Domain 2"/>
    <property type="match status" value="1"/>
</dbReference>
<dbReference type="Gene3D" id="2.60.40.1730">
    <property type="entry name" value="tricorn interacting facor f3 domain"/>
    <property type="match status" value="1"/>
</dbReference>
<dbReference type="SUPFAM" id="SSF63737">
    <property type="entry name" value="Leukotriene A4 hydrolase N-terminal domain"/>
    <property type="match status" value="1"/>
</dbReference>
<dbReference type="EMBL" id="GBHO01000500">
    <property type="protein sequence ID" value="JAG43104.1"/>
    <property type="molecule type" value="Transcribed_RNA"/>
</dbReference>
<dbReference type="GO" id="GO:0005737">
    <property type="term" value="C:cytoplasm"/>
    <property type="evidence" value="ECO:0007669"/>
    <property type="project" value="TreeGrafter"/>
</dbReference>
<name>A0A0A9Z207_LYGHE</name>
<comment type="similarity">
    <text evidence="1">Belongs to the peptidase M1 family.</text>
</comment>
<feature type="region of interest" description="Disordered" evidence="2">
    <location>
        <begin position="911"/>
        <end position="953"/>
    </location>
</feature>
<evidence type="ECO:0000259" key="4">
    <source>
        <dbReference type="Pfam" id="PF17900"/>
    </source>
</evidence>
<dbReference type="GO" id="GO:0070006">
    <property type="term" value="F:metalloaminopeptidase activity"/>
    <property type="evidence" value="ECO:0007669"/>
    <property type="project" value="TreeGrafter"/>
</dbReference>
<dbReference type="Gene3D" id="2.60.40.1910">
    <property type="match status" value="1"/>
</dbReference>
<dbReference type="InterPro" id="IPR050344">
    <property type="entry name" value="Peptidase_M1_aminopeptidases"/>
</dbReference>
<dbReference type="GO" id="GO:0006508">
    <property type="term" value="P:proteolysis"/>
    <property type="evidence" value="ECO:0007669"/>
    <property type="project" value="TreeGrafter"/>
</dbReference>
<organism evidence="5">
    <name type="scientific">Lygus hesperus</name>
    <name type="common">Western plant bug</name>
    <dbReference type="NCBI Taxonomy" id="30085"/>
    <lineage>
        <taxon>Eukaryota</taxon>
        <taxon>Metazoa</taxon>
        <taxon>Ecdysozoa</taxon>
        <taxon>Arthropoda</taxon>
        <taxon>Hexapoda</taxon>
        <taxon>Insecta</taxon>
        <taxon>Pterygota</taxon>
        <taxon>Neoptera</taxon>
        <taxon>Paraneoptera</taxon>
        <taxon>Hemiptera</taxon>
        <taxon>Heteroptera</taxon>
        <taxon>Panheteroptera</taxon>
        <taxon>Cimicomorpha</taxon>
        <taxon>Miridae</taxon>
        <taxon>Mirini</taxon>
        <taxon>Lygus</taxon>
    </lineage>
</organism>
<dbReference type="InterPro" id="IPR024571">
    <property type="entry name" value="ERAP1-like_C_dom"/>
</dbReference>
<gene>
    <name evidence="5" type="primary">APN2_3</name>
    <name evidence="7" type="synonym">APN2_0</name>
    <name evidence="6" type="synonym">APN2_4</name>
    <name evidence="7" type="ORF">CM83_93470</name>
    <name evidence="5" type="ORF">CM83_93471</name>
    <name evidence="6" type="ORF">CM83_93472</name>
</gene>
<evidence type="ECO:0000313" key="6">
    <source>
        <dbReference type="EMBL" id="JAG35846.1"/>
    </source>
</evidence>
<dbReference type="AlphaFoldDB" id="A0A0A9Z207"/>
<keyword evidence="5" id="KW-0378">Hydrolase</keyword>
<evidence type="ECO:0000256" key="1">
    <source>
        <dbReference type="ARBA" id="ARBA00010136"/>
    </source>
</evidence>
<reference evidence="5" key="1">
    <citation type="journal article" date="2014" name="PLoS ONE">
        <title>Transcriptome-Based Identification of ABC Transporters in the Western Tarnished Plant Bug Lygus hesperus.</title>
        <authorList>
            <person name="Hull J.J."/>
            <person name="Chaney K."/>
            <person name="Geib S.M."/>
            <person name="Fabrick J.A."/>
            <person name="Brent C.S."/>
            <person name="Walsh D."/>
            <person name="Lavine L.C."/>
        </authorList>
    </citation>
    <scope>NUCLEOTIDE SEQUENCE</scope>
</reference>
<dbReference type="InterPro" id="IPR045357">
    <property type="entry name" value="Aminopeptidase_N-like_N"/>
</dbReference>
<dbReference type="GO" id="GO:0005615">
    <property type="term" value="C:extracellular space"/>
    <property type="evidence" value="ECO:0007669"/>
    <property type="project" value="TreeGrafter"/>
</dbReference>
<feature type="domain" description="ERAP1-like C-terminal" evidence="3">
    <location>
        <begin position="570"/>
        <end position="878"/>
    </location>
</feature>